<evidence type="ECO:0000313" key="1">
    <source>
        <dbReference type="Proteomes" id="UP000095280"/>
    </source>
</evidence>
<name>A0A1I8JJ45_9PLAT</name>
<dbReference type="Proteomes" id="UP000095280">
    <property type="component" value="Unplaced"/>
</dbReference>
<evidence type="ECO:0000313" key="2">
    <source>
        <dbReference type="WBParaSite" id="maker-uti_cns_0047979-snap-gene-0.7-mRNA-1"/>
    </source>
</evidence>
<proteinExistence type="predicted"/>
<accession>A0A1I8JJ45</accession>
<dbReference type="AlphaFoldDB" id="A0A1I8JJ45"/>
<sequence length="73" mass="8118">MWPFKLLRQSALAQPPRGWPTSAQRSSDWTLIRVETGAPAAWSVRAPALAKMASLPRSTRLNGRPSSSRMRLC</sequence>
<reference evidence="2" key="1">
    <citation type="submission" date="2016-11" db="UniProtKB">
        <authorList>
            <consortium name="WormBaseParasite"/>
        </authorList>
    </citation>
    <scope>IDENTIFICATION</scope>
</reference>
<protein>
    <submittedName>
        <fullName evidence="2">Secreted protein</fullName>
    </submittedName>
</protein>
<dbReference type="WBParaSite" id="maker-uti_cns_0047979-snap-gene-0.7-mRNA-1">
    <property type="protein sequence ID" value="maker-uti_cns_0047979-snap-gene-0.7-mRNA-1"/>
    <property type="gene ID" value="maker-uti_cns_0047979-snap-gene-0.7"/>
</dbReference>
<keyword evidence="1" id="KW-1185">Reference proteome</keyword>
<organism evidence="1 2">
    <name type="scientific">Macrostomum lignano</name>
    <dbReference type="NCBI Taxonomy" id="282301"/>
    <lineage>
        <taxon>Eukaryota</taxon>
        <taxon>Metazoa</taxon>
        <taxon>Spiralia</taxon>
        <taxon>Lophotrochozoa</taxon>
        <taxon>Platyhelminthes</taxon>
        <taxon>Rhabditophora</taxon>
        <taxon>Macrostomorpha</taxon>
        <taxon>Macrostomida</taxon>
        <taxon>Macrostomidae</taxon>
        <taxon>Macrostomum</taxon>
    </lineage>
</organism>